<dbReference type="RefSeq" id="WP_108133463.1">
    <property type="nucleotide sequence ID" value="NZ_CP098828.1"/>
</dbReference>
<feature type="transmembrane region" description="Helical" evidence="7">
    <location>
        <begin position="12"/>
        <end position="36"/>
    </location>
</feature>
<dbReference type="InterPro" id="IPR010656">
    <property type="entry name" value="DctM"/>
</dbReference>
<dbReference type="PANTHER" id="PTHR33362:SF2">
    <property type="entry name" value="TRAP TRANSPORTER LARGE PERMEASE PROTEIN"/>
    <property type="match status" value="1"/>
</dbReference>
<evidence type="ECO:0000259" key="8">
    <source>
        <dbReference type="Pfam" id="PF06808"/>
    </source>
</evidence>
<feature type="transmembrane region" description="Helical" evidence="7">
    <location>
        <begin position="42"/>
        <end position="64"/>
    </location>
</feature>
<comment type="subcellular location">
    <subcellularLocation>
        <location evidence="1 7">Cell inner membrane</location>
        <topology evidence="1 7">Multi-pass membrane protein</topology>
    </subcellularLocation>
</comment>
<dbReference type="EMBL" id="CP098828">
    <property type="protein sequence ID" value="XBO74763.1"/>
    <property type="molecule type" value="Genomic_DNA"/>
</dbReference>
<keyword evidence="4 7" id="KW-0812">Transmembrane</keyword>
<reference evidence="9" key="1">
    <citation type="submission" date="2022-06" db="EMBL/GenBank/DDBJ databases">
        <title>A novel DMS-producing enzyme.</title>
        <authorList>
            <person name="Zhang Y."/>
        </authorList>
    </citation>
    <scope>NUCLEOTIDE SEQUENCE</scope>
    <source>
        <strain evidence="9">H10-59</strain>
    </source>
</reference>
<gene>
    <name evidence="9" type="ORF">NFG57_18425</name>
</gene>
<protein>
    <recommendedName>
        <fullName evidence="7">TRAP transporter large permease protein</fullName>
    </recommendedName>
</protein>
<feature type="transmembrane region" description="Helical" evidence="7">
    <location>
        <begin position="171"/>
        <end position="191"/>
    </location>
</feature>
<proteinExistence type="inferred from homology"/>
<evidence type="ECO:0000256" key="1">
    <source>
        <dbReference type="ARBA" id="ARBA00004429"/>
    </source>
</evidence>
<feature type="transmembrane region" description="Helical" evidence="7">
    <location>
        <begin position="111"/>
        <end position="127"/>
    </location>
</feature>
<feature type="transmembrane region" description="Helical" evidence="7">
    <location>
        <begin position="314"/>
        <end position="344"/>
    </location>
</feature>
<comment type="similarity">
    <text evidence="7">Belongs to the TRAP transporter large permease family.</text>
</comment>
<dbReference type="GO" id="GO:0022857">
    <property type="term" value="F:transmembrane transporter activity"/>
    <property type="evidence" value="ECO:0007669"/>
    <property type="project" value="UniProtKB-UniRule"/>
</dbReference>
<feature type="transmembrane region" description="Helical" evidence="7">
    <location>
        <begin position="85"/>
        <end position="105"/>
    </location>
</feature>
<organism evidence="9">
    <name type="scientific">Halomonas sp. H10-59</name>
    <dbReference type="NCBI Taxonomy" id="2950874"/>
    <lineage>
        <taxon>Bacteria</taxon>
        <taxon>Pseudomonadati</taxon>
        <taxon>Pseudomonadota</taxon>
        <taxon>Gammaproteobacteria</taxon>
        <taxon>Oceanospirillales</taxon>
        <taxon>Halomonadaceae</taxon>
        <taxon>Halomonas</taxon>
    </lineage>
</organism>
<feature type="transmembrane region" description="Helical" evidence="7">
    <location>
        <begin position="396"/>
        <end position="421"/>
    </location>
</feature>
<dbReference type="GO" id="GO:0005886">
    <property type="term" value="C:plasma membrane"/>
    <property type="evidence" value="ECO:0007669"/>
    <property type="project" value="UniProtKB-SubCell"/>
</dbReference>
<dbReference type="PIRSF" id="PIRSF006066">
    <property type="entry name" value="HI0050"/>
    <property type="match status" value="1"/>
</dbReference>
<evidence type="ECO:0000256" key="7">
    <source>
        <dbReference type="RuleBase" id="RU369079"/>
    </source>
</evidence>
<dbReference type="InterPro" id="IPR004681">
    <property type="entry name" value="TRAP_DctM"/>
</dbReference>
<keyword evidence="5 7" id="KW-1133">Transmembrane helix</keyword>
<evidence type="ECO:0000256" key="4">
    <source>
        <dbReference type="ARBA" id="ARBA00022692"/>
    </source>
</evidence>
<evidence type="ECO:0000256" key="5">
    <source>
        <dbReference type="ARBA" id="ARBA00022989"/>
    </source>
</evidence>
<feature type="transmembrane region" description="Helical" evidence="7">
    <location>
        <begin position="272"/>
        <end position="294"/>
    </location>
</feature>
<dbReference type="AlphaFoldDB" id="A0AAU7KUY7"/>
<comment type="function">
    <text evidence="7">Part of the tripartite ATP-independent periplasmic (TRAP) transport system.</text>
</comment>
<sequence>MTATLLFGSFLGLLVVGVPIGIALAVASLIVIYSLPFLNPDFLFQGLVYGLNSFPLLAVILFTLAGNIMSRGGIANRLIRVAELFLGRVTGGLGIVAIVACMVVASISGTGSATVAAIGLAMIPAMVQKGYDRAFSGAIVASAGGIGVIIPPSVVMIVYAITAQVSVTDMFLAGILPGIIIGVALMVYTYIQSRRHGYQGSDTKFSKAEALQILQQGILPLLMPFIILGGIYSGLFTPTESAAVGVVYGLVLGVFVYREIKPQDLYGIILQSALLVGAVLVIVGASTAFGRILTIERVPTDIANWVLGVTDSKVLILLAILMLLLVVGTFMETLAAIVILTPLLLPIVTSLGMSPVHFGVVMIVNLAIGFVTPPLGANLFMASQVGQVEIEKLSRAVIGFIFAMIIALLIITFVPWFSLVIPELRTG</sequence>
<evidence type="ECO:0000313" key="9">
    <source>
        <dbReference type="EMBL" id="XBO74763.1"/>
    </source>
</evidence>
<name>A0AAU7KUY7_9GAMM</name>
<keyword evidence="7" id="KW-0813">Transport</keyword>
<keyword evidence="3 7" id="KW-0997">Cell inner membrane</keyword>
<feature type="domain" description="TRAP C4-dicarboxylate transport system permease DctM subunit" evidence="8">
    <location>
        <begin position="7"/>
        <end position="417"/>
    </location>
</feature>
<dbReference type="PANTHER" id="PTHR33362">
    <property type="entry name" value="SIALIC ACID TRAP TRANSPORTER PERMEASE PROTEIN SIAT-RELATED"/>
    <property type="match status" value="1"/>
</dbReference>
<feature type="transmembrane region" description="Helical" evidence="7">
    <location>
        <begin position="356"/>
        <end position="376"/>
    </location>
</feature>
<comment type="subunit">
    <text evidence="7">The complex comprises the extracytoplasmic solute receptor protein and the two transmembrane proteins.</text>
</comment>
<dbReference type="NCBIfam" id="TIGR00786">
    <property type="entry name" value="dctM"/>
    <property type="match status" value="1"/>
</dbReference>
<keyword evidence="2" id="KW-1003">Cell membrane</keyword>
<evidence type="ECO:0000256" key="2">
    <source>
        <dbReference type="ARBA" id="ARBA00022475"/>
    </source>
</evidence>
<evidence type="ECO:0000256" key="6">
    <source>
        <dbReference type="ARBA" id="ARBA00023136"/>
    </source>
</evidence>
<accession>A0AAU7KUY7</accession>
<feature type="transmembrane region" description="Helical" evidence="7">
    <location>
        <begin position="212"/>
        <end position="235"/>
    </location>
</feature>
<evidence type="ECO:0000256" key="3">
    <source>
        <dbReference type="ARBA" id="ARBA00022519"/>
    </source>
</evidence>
<feature type="transmembrane region" description="Helical" evidence="7">
    <location>
        <begin position="134"/>
        <end position="159"/>
    </location>
</feature>
<dbReference type="Pfam" id="PF06808">
    <property type="entry name" value="DctM"/>
    <property type="match status" value="1"/>
</dbReference>
<keyword evidence="6 7" id="KW-0472">Membrane</keyword>
<feature type="transmembrane region" description="Helical" evidence="7">
    <location>
        <begin position="241"/>
        <end position="260"/>
    </location>
</feature>